<dbReference type="PANTHER" id="PTHR47359">
    <property type="entry name" value="PEPTIDOGLYCAN DL-ENDOPEPTIDASE CWLO"/>
    <property type="match status" value="1"/>
</dbReference>
<keyword evidence="4" id="KW-0788">Thiol protease</keyword>
<reference evidence="7" key="1">
    <citation type="journal article" date="2019" name="Int. J. Syst. Evol. Microbiol.">
        <title>The Global Catalogue of Microorganisms (GCM) 10K type strain sequencing project: providing services to taxonomists for standard genome sequencing and annotation.</title>
        <authorList>
            <consortium name="The Broad Institute Genomics Platform"/>
            <consortium name="The Broad Institute Genome Sequencing Center for Infectious Disease"/>
            <person name="Wu L."/>
            <person name="Ma J."/>
        </authorList>
    </citation>
    <scope>NUCLEOTIDE SEQUENCE [LARGE SCALE GENOMIC DNA]</scope>
    <source>
        <strain evidence="7">SYNS20</strain>
    </source>
</reference>
<gene>
    <name evidence="6" type="ORF">ACFQVC_21470</name>
</gene>
<sequence>MQVALVRSINHSHTYVAEVRRIANRYSAALSTTGAAAKAVAFARSQLGTPYVWGGDGPSEGGFDCSGLTQAAYRAAGITIPRVAQPQFDHGPRVPRGSQIQPGDLLFFGSGPNRITHVGIYSGDGRMIDAPRPGTVIRERAVRLAARNDFQGATRPAARGGPR</sequence>
<keyword evidence="3" id="KW-0378">Hydrolase</keyword>
<dbReference type="InterPro" id="IPR051794">
    <property type="entry name" value="PG_Endopeptidase_C40"/>
</dbReference>
<protein>
    <submittedName>
        <fullName evidence="6">C40 family peptidase</fullName>
    </submittedName>
</protein>
<name>A0ABW2JN04_9ACTN</name>
<dbReference type="Pfam" id="PF00877">
    <property type="entry name" value="NLPC_P60"/>
    <property type="match status" value="1"/>
</dbReference>
<feature type="domain" description="NlpC/P60" evidence="5">
    <location>
        <begin position="33"/>
        <end position="163"/>
    </location>
</feature>
<evidence type="ECO:0000313" key="7">
    <source>
        <dbReference type="Proteomes" id="UP001596523"/>
    </source>
</evidence>
<dbReference type="Proteomes" id="UP001596523">
    <property type="component" value="Unassembled WGS sequence"/>
</dbReference>
<keyword evidence="2" id="KW-0645">Protease</keyword>
<dbReference type="EMBL" id="JBHTCF010000009">
    <property type="protein sequence ID" value="MFC7306788.1"/>
    <property type="molecule type" value="Genomic_DNA"/>
</dbReference>
<dbReference type="InterPro" id="IPR000064">
    <property type="entry name" value="NLP_P60_dom"/>
</dbReference>
<accession>A0ABW2JN04</accession>
<evidence type="ECO:0000313" key="6">
    <source>
        <dbReference type="EMBL" id="MFC7306788.1"/>
    </source>
</evidence>
<dbReference type="RefSeq" id="WP_381832507.1">
    <property type="nucleotide sequence ID" value="NZ_JBHTCF010000009.1"/>
</dbReference>
<evidence type="ECO:0000256" key="2">
    <source>
        <dbReference type="ARBA" id="ARBA00022670"/>
    </source>
</evidence>
<organism evidence="6 7">
    <name type="scientific">Streptomyces monticola</name>
    <dbReference type="NCBI Taxonomy" id="2666263"/>
    <lineage>
        <taxon>Bacteria</taxon>
        <taxon>Bacillati</taxon>
        <taxon>Actinomycetota</taxon>
        <taxon>Actinomycetes</taxon>
        <taxon>Kitasatosporales</taxon>
        <taxon>Streptomycetaceae</taxon>
        <taxon>Streptomyces</taxon>
    </lineage>
</organism>
<evidence type="ECO:0000256" key="3">
    <source>
        <dbReference type="ARBA" id="ARBA00022801"/>
    </source>
</evidence>
<evidence type="ECO:0000256" key="4">
    <source>
        <dbReference type="ARBA" id="ARBA00022807"/>
    </source>
</evidence>
<dbReference type="PROSITE" id="PS51935">
    <property type="entry name" value="NLPC_P60"/>
    <property type="match status" value="1"/>
</dbReference>
<dbReference type="Gene3D" id="3.90.1720.10">
    <property type="entry name" value="endopeptidase domain like (from Nostoc punctiforme)"/>
    <property type="match status" value="1"/>
</dbReference>
<dbReference type="PANTHER" id="PTHR47359:SF3">
    <property type="entry name" value="NLP_P60 DOMAIN-CONTAINING PROTEIN-RELATED"/>
    <property type="match status" value="1"/>
</dbReference>
<evidence type="ECO:0000259" key="5">
    <source>
        <dbReference type="PROSITE" id="PS51935"/>
    </source>
</evidence>
<comment type="similarity">
    <text evidence="1">Belongs to the peptidase C40 family.</text>
</comment>
<dbReference type="InterPro" id="IPR038765">
    <property type="entry name" value="Papain-like_cys_pep_sf"/>
</dbReference>
<dbReference type="SUPFAM" id="SSF54001">
    <property type="entry name" value="Cysteine proteinases"/>
    <property type="match status" value="1"/>
</dbReference>
<comment type="caution">
    <text evidence="6">The sequence shown here is derived from an EMBL/GenBank/DDBJ whole genome shotgun (WGS) entry which is preliminary data.</text>
</comment>
<evidence type="ECO:0000256" key="1">
    <source>
        <dbReference type="ARBA" id="ARBA00007074"/>
    </source>
</evidence>
<keyword evidence="7" id="KW-1185">Reference proteome</keyword>
<proteinExistence type="inferred from homology"/>